<organism evidence="1 2">
    <name type="scientific">Aquatica leii</name>
    <dbReference type="NCBI Taxonomy" id="1421715"/>
    <lineage>
        <taxon>Eukaryota</taxon>
        <taxon>Metazoa</taxon>
        <taxon>Ecdysozoa</taxon>
        <taxon>Arthropoda</taxon>
        <taxon>Hexapoda</taxon>
        <taxon>Insecta</taxon>
        <taxon>Pterygota</taxon>
        <taxon>Neoptera</taxon>
        <taxon>Endopterygota</taxon>
        <taxon>Coleoptera</taxon>
        <taxon>Polyphaga</taxon>
        <taxon>Elateriformia</taxon>
        <taxon>Elateroidea</taxon>
        <taxon>Lampyridae</taxon>
        <taxon>Luciolinae</taxon>
        <taxon>Aquatica</taxon>
    </lineage>
</organism>
<reference evidence="2" key="1">
    <citation type="submission" date="2023-01" db="EMBL/GenBank/DDBJ databases">
        <title>Key to firefly adult light organ development and bioluminescence: homeobox transcription factors regulate luciferase expression and transportation to peroxisome.</title>
        <authorList>
            <person name="Fu X."/>
        </authorList>
    </citation>
    <scope>NUCLEOTIDE SEQUENCE [LARGE SCALE GENOMIC DNA]</scope>
</reference>
<keyword evidence="2" id="KW-1185">Reference proteome</keyword>
<protein>
    <submittedName>
        <fullName evidence="1">Uncharacterized protein</fullName>
    </submittedName>
</protein>
<evidence type="ECO:0000313" key="2">
    <source>
        <dbReference type="Proteomes" id="UP001353858"/>
    </source>
</evidence>
<comment type="caution">
    <text evidence="1">The sequence shown here is derived from an EMBL/GenBank/DDBJ whole genome shotgun (WGS) entry which is preliminary data.</text>
</comment>
<accession>A0AAN7S8W3</accession>
<proteinExistence type="predicted"/>
<sequence>MAPVRQPRKPKSKIRIQPWATRWWSRDKKNLPQAFLTRAPTPDVPKPPVSEDDIKELQAKMDELFGPSPAALPERTPTYQVEELSLIRNIPVGLESPSPQTMKEIEISRHPLDRKAPFFISIPCISSEFGLMRISPAIFTFFGVESFCVGNMKL</sequence>
<gene>
    <name evidence="1" type="ORF">RN001_011267</name>
</gene>
<dbReference type="EMBL" id="JARPUR010000004">
    <property type="protein sequence ID" value="KAK4878761.1"/>
    <property type="molecule type" value="Genomic_DNA"/>
</dbReference>
<name>A0AAN7S8W3_9COLE</name>
<dbReference type="AlphaFoldDB" id="A0AAN7S8W3"/>
<evidence type="ECO:0000313" key="1">
    <source>
        <dbReference type="EMBL" id="KAK4878761.1"/>
    </source>
</evidence>
<dbReference type="Proteomes" id="UP001353858">
    <property type="component" value="Unassembled WGS sequence"/>
</dbReference>